<reference evidence="3 4" key="1">
    <citation type="submission" date="2024-10" db="EMBL/GenBank/DDBJ databases">
        <title>The Natural Products Discovery Center: Release of the First 8490 Sequenced Strains for Exploring Actinobacteria Biosynthetic Diversity.</title>
        <authorList>
            <person name="Kalkreuter E."/>
            <person name="Kautsar S.A."/>
            <person name="Yang D."/>
            <person name="Bader C.D."/>
            <person name="Teijaro C.N."/>
            <person name="Fluegel L."/>
            <person name="Davis C.M."/>
            <person name="Simpson J.R."/>
            <person name="Lauterbach L."/>
            <person name="Steele A.D."/>
            <person name="Gui C."/>
            <person name="Meng S."/>
            <person name="Li G."/>
            <person name="Viehrig K."/>
            <person name="Ye F."/>
            <person name="Su P."/>
            <person name="Kiefer A.F."/>
            <person name="Nichols A."/>
            <person name="Cepeda A.J."/>
            <person name="Yan W."/>
            <person name="Fan B."/>
            <person name="Jiang Y."/>
            <person name="Adhikari A."/>
            <person name="Zheng C.-J."/>
            <person name="Schuster L."/>
            <person name="Cowan T.M."/>
            <person name="Smanski M.J."/>
            <person name="Chevrette M.G."/>
            <person name="De Carvalho L.P.S."/>
            <person name="Shen B."/>
        </authorList>
    </citation>
    <scope>NUCLEOTIDE SEQUENCE [LARGE SCALE GENOMIC DNA]</scope>
    <source>
        <strain evidence="3 4">NPDC004045</strain>
    </source>
</reference>
<keyword evidence="1" id="KW-0472">Membrane</keyword>
<dbReference type="PANTHER" id="PTHR40763:SF4">
    <property type="entry name" value="DUF1707 DOMAIN-CONTAINING PROTEIN"/>
    <property type="match status" value="1"/>
</dbReference>
<dbReference type="EMBL" id="JBIAMX010000001">
    <property type="protein sequence ID" value="MFF0541300.1"/>
    <property type="molecule type" value="Genomic_DNA"/>
</dbReference>
<keyword evidence="1" id="KW-1133">Transmembrane helix</keyword>
<sequence>MKTPSQRLRARDADRADACGLIDAALADGQLTETEHARRTERAMRAETIADLDALIDDLQVPGRLANKPVVRGRSAASSRWWIAPVAILGAGALGAVVGLLGRAVTGAVAGEDVPDLTTADGIAYYLAEYRAEFGSTTADDVTLYPGYASAVRASSTPGKADDYHYDGSFDTWRSPDNRDRDAPSFDLGAIDLRAYAALRAGAARTVGIPDGRITHVIIDFDKPLRKNPSPQIRIYVKNPQFENETGYLTFTFAGEVIEVIK</sequence>
<feature type="domain" description="DUF1707" evidence="2">
    <location>
        <begin position="8"/>
        <end position="60"/>
    </location>
</feature>
<evidence type="ECO:0000259" key="2">
    <source>
        <dbReference type="Pfam" id="PF08044"/>
    </source>
</evidence>
<feature type="transmembrane region" description="Helical" evidence="1">
    <location>
        <begin position="81"/>
        <end position="102"/>
    </location>
</feature>
<evidence type="ECO:0000313" key="4">
    <source>
        <dbReference type="Proteomes" id="UP001601444"/>
    </source>
</evidence>
<comment type="caution">
    <text evidence="3">The sequence shown here is derived from an EMBL/GenBank/DDBJ whole genome shotgun (WGS) entry which is preliminary data.</text>
</comment>
<keyword evidence="1" id="KW-0812">Transmembrane</keyword>
<evidence type="ECO:0000256" key="1">
    <source>
        <dbReference type="SAM" id="Phobius"/>
    </source>
</evidence>
<organism evidence="3 4">
    <name type="scientific">Nocardia thailandica</name>
    <dbReference type="NCBI Taxonomy" id="257275"/>
    <lineage>
        <taxon>Bacteria</taxon>
        <taxon>Bacillati</taxon>
        <taxon>Actinomycetota</taxon>
        <taxon>Actinomycetes</taxon>
        <taxon>Mycobacteriales</taxon>
        <taxon>Nocardiaceae</taxon>
        <taxon>Nocardia</taxon>
    </lineage>
</organism>
<dbReference type="RefSeq" id="WP_043659577.1">
    <property type="nucleotide sequence ID" value="NZ_JBIAMX010000001.1"/>
</dbReference>
<dbReference type="Pfam" id="PF08044">
    <property type="entry name" value="DUF1707"/>
    <property type="match status" value="1"/>
</dbReference>
<proteinExistence type="predicted"/>
<accession>A0ABW6PFX8</accession>
<dbReference type="PANTHER" id="PTHR40763">
    <property type="entry name" value="MEMBRANE PROTEIN-RELATED"/>
    <property type="match status" value="1"/>
</dbReference>
<evidence type="ECO:0000313" key="3">
    <source>
        <dbReference type="EMBL" id="MFF0541300.1"/>
    </source>
</evidence>
<dbReference type="InterPro" id="IPR012551">
    <property type="entry name" value="DUF1707_SHOCT-like"/>
</dbReference>
<keyword evidence="4" id="KW-1185">Reference proteome</keyword>
<name>A0ABW6PFX8_9NOCA</name>
<dbReference type="Proteomes" id="UP001601444">
    <property type="component" value="Unassembled WGS sequence"/>
</dbReference>
<protein>
    <submittedName>
        <fullName evidence="3">DUF1707 domain-containing protein</fullName>
    </submittedName>
</protein>
<gene>
    <name evidence="3" type="ORF">ACFYTF_00505</name>
</gene>